<accession>A0A0N0MA74</accession>
<evidence type="ECO:0000313" key="2">
    <source>
        <dbReference type="EMBL" id="KPH79314.1"/>
    </source>
</evidence>
<evidence type="ECO:0000259" key="1">
    <source>
        <dbReference type="Pfam" id="PF22479"/>
    </source>
</evidence>
<dbReference type="Pfam" id="PF22479">
    <property type="entry name" value="Pam3_gp18"/>
    <property type="match status" value="1"/>
</dbReference>
<dbReference type="Proteomes" id="UP000037822">
    <property type="component" value="Unassembled WGS sequence"/>
</dbReference>
<dbReference type="PATRIC" id="fig|1526658.3.peg.1331"/>
<dbReference type="InterPro" id="IPR054252">
    <property type="entry name" value="Pam3_gp18"/>
</dbReference>
<sequence>MATTSEFPLRPEAQTMTVELGAVEYVVRFGWADTTDGGWFIDISAYDGAPLLRGLPLTAGENVLQQFDYLGIPGEIRVQTDGNDLVEPSYSNLGSNGKVLFISP</sequence>
<dbReference type="RefSeq" id="WP_054210567.1">
    <property type="nucleotide sequence ID" value="NZ_LGSZ01000050.1"/>
</dbReference>
<gene>
    <name evidence="2" type="ORF">AE618_18585</name>
</gene>
<evidence type="ECO:0000313" key="3">
    <source>
        <dbReference type="Proteomes" id="UP000037822"/>
    </source>
</evidence>
<name>A0A0N0MA74_9HYPH</name>
<protein>
    <recommendedName>
        <fullName evidence="1">Cyanophage baseplate Pam3 plug gp18 domain-containing protein</fullName>
    </recommendedName>
</protein>
<dbReference type="EMBL" id="LGSZ01000050">
    <property type="protein sequence ID" value="KPH79314.1"/>
    <property type="molecule type" value="Genomic_DNA"/>
</dbReference>
<feature type="domain" description="Cyanophage baseplate Pam3 plug gp18" evidence="1">
    <location>
        <begin position="6"/>
        <end position="101"/>
    </location>
</feature>
<keyword evidence="3" id="KW-1185">Reference proteome</keyword>
<organism evidence="2 3">
    <name type="scientific">Bosea vaviloviae</name>
    <dbReference type="NCBI Taxonomy" id="1526658"/>
    <lineage>
        <taxon>Bacteria</taxon>
        <taxon>Pseudomonadati</taxon>
        <taxon>Pseudomonadota</taxon>
        <taxon>Alphaproteobacteria</taxon>
        <taxon>Hyphomicrobiales</taxon>
        <taxon>Boseaceae</taxon>
        <taxon>Bosea</taxon>
    </lineage>
</organism>
<dbReference type="OrthoDB" id="5465444at2"/>
<dbReference type="AlphaFoldDB" id="A0A0N0MA74"/>
<proteinExistence type="predicted"/>
<reference evidence="2 3" key="1">
    <citation type="submission" date="2015-07" db="EMBL/GenBank/DDBJ databases">
        <title>Whole genome sequencing of Bosea vaviloviae isolated from cave pool.</title>
        <authorList>
            <person name="Tan N.E.H."/>
            <person name="Lee Y.P."/>
            <person name="Gan H.M."/>
            <person name="Barton H."/>
            <person name="Savka M.A."/>
        </authorList>
    </citation>
    <scope>NUCLEOTIDE SEQUENCE [LARGE SCALE GENOMIC DNA]</scope>
    <source>
        <strain evidence="2 3">SD260</strain>
    </source>
</reference>
<comment type="caution">
    <text evidence="2">The sequence shown here is derived from an EMBL/GenBank/DDBJ whole genome shotgun (WGS) entry which is preliminary data.</text>
</comment>